<accession>A0A6N6N829</accession>
<dbReference type="CDD" id="cd00981">
    <property type="entry name" value="arch_gltB"/>
    <property type="match status" value="1"/>
</dbReference>
<name>A0A6N6N829_9BACT</name>
<dbReference type="EMBL" id="WAIE01000001">
    <property type="protein sequence ID" value="KAB1443801.1"/>
    <property type="molecule type" value="Genomic_DNA"/>
</dbReference>
<dbReference type="InterPro" id="IPR012061">
    <property type="entry name" value="Glu_synth_lsu_3"/>
</dbReference>
<dbReference type="RefSeq" id="WP_151150174.1">
    <property type="nucleotide sequence ID" value="NZ_WAIE01000001.1"/>
</dbReference>
<comment type="caution">
    <text evidence="2">The sequence shown here is derived from an EMBL/GenBank/DDBJ whole genome shotgun (WGS) entry which is preliminary data.</text>
</comment>
<dbReference type="OrthoDB" id="9803192at2"/>
<keyword evidence="3" id="KW-1185">Reference proteome</keyword>
<organism evidence="2 3">
    <name type="scientific">Pseudodesulfovibrio senegalensis</name>
    <dbReference type="NCBI Taxonomy" id="1721087"/>
    <lineage>
        <taxon>Bacteria</taxon>
        <taxon>Pseudomonadati</taxon>
        <taxon>Thermodesulfobacteriota</taxon>
        <taxon>Desulfovibrionia</taxon>
        <taxon>Desulfovibrionales</taxon>
        <taxon>Desulfovibrionaceae</taxon>
    </lineage>
</organism>
<dbReference type="InterPro" id="IPR035710">
    <property type="entry name" value="Archaeal_gltB"/>
</dbReference>
<dbReference type="Pfam" id="PF01493">
    <property type="entry name" value="GXGXG"/>
    <property type="match status" value="1"/>
</dbReference>
<proteinExistence type="predicted"/>
<dbReference type="Proteomes" id="UP000438699">
    <property type="component" value="Unassembled WGS sequence"/>
</dbReference>
<dbReference type="PANTHER" id="PTHR39673">
    <property type="entry name" value="TUNGSTEN FORMYLMETHANOFURAN DEHYDROGENASE, SUBUNIT C (FWDC)"/>
    <property type="match status" value="1"/>
</dbReference>
<reference evidence="2 3" key="1">
    <citation type="journal article" date="2017" name="Int. J. Syst. Evol. Microbiol.">
        <title>Desulfovibrio senegalensis sp. nov., a mesophilic sulfate reducer isolated from marine sediment.</title>
        <authorList>
            <person name="Thioye A."/>
            <person name="Gam Z.B.A."/>
            <person name="Mbengue M."/>
            <person name="Cayol J.L."/>
            <person name="Joseph-Bartoli M."/>
            <person name="Toure-Kane C."/>
            <person name="Labat M."/>
        </authorList>
    </citation>
    <scope>NUCLEOTIDE SEQUENCE [LARGE SCALE GENOMIC DNA]</scope>
    <source>
        <strain evidence="2 3">DSM 101509</strain>
    </source>
</reference>
<protein>
    <recommendedName>
        <fullName evidence="1">Glutamate synthase alpha subunit C-terminal domain-containing protein</fullName>
    </recommendedName>
</protein>
<feature type="domain" description="Glutamate synthase alpha subunit C-terminal" evidence="1">
    <location>
        <begin position="37"/>
        <end position="190"/>
    </location>
</feature>
<dbReference type="InterPro" id="IPR002489">
    <property type="entry name" value="Glu_synth_asu_C"/>
</dbReference>
<dbReference type="PANTHER" id="PTHR39673:SF5">
    <property type="entry name" value="TUNGSTEN-CONTAINING FORMYLMETHANOFURAN DEHYDROGENASE 2 SUBUNIT C"/>
    <property type="match status" value="1"/>
</dbReference>
<sequence>MTTTKTKQITLDAQGIYYKQFNETIREKVSEGYTDFKLVNVNGQRYLATALDGDFSFEINGVPGQDMGAFMRGPKIHVHANAQDGIGNTMDDGKIVVHGLAGDVAGYAMRGGNIYIREDVGYRVGIHMKAYMDHQPIIVVGGKAGDFLGEYMAGGIILLLGMFSGKPDAPISGRSLGTGMHGGVIYVRGKAPVDQLGPGLHAQPVDSEDMEVIERIVKDYAKELDVDADEILSEGFEKIRPFSHRPYGNMYVPT</sequence>
<evidence type="ECO:0000313" key="2">
    <source>
        <dbReference type="EMBL" id="KAB1443801.1"/>
    </source>
</evidence>
<dbReference type="SUPFAM" id="SSF69336">
    <property type="entry name" value="Alpha subunit of glutamate synthase, C-terminal domain"/>
    <property type="match status" value="1"/>
</dbReference>
<gene>
    <name evidence="2" type="ORF">F8A88_06095</name>
</gene>
<dbReference type="AlphaFoldDB" id="A0A6N6N829"/>
<dbReference type="PIRSF" id="PIRSF006519">
    <property type="entry name" value="GOGAT_dom3"/>
    <property type="match status" value="1"/>
</dbReference>
<evidence type="ECO:0000313" key="3">
    <source>
        <dbReference type="Proteomes" id="UP000438699"/>
    </source>
</evidence>
<evidence type="ECO:0000259" key="1">
    <source>
        <dbReference type="Pfam" id="PF01493"/>
    </source>
</evidence>
<dbReference type="GO" id="GO:0016491">
    <property type="term" value="F:oxidoreductase activity"/>
    <property type="evidence" value="ECO:0007669"/>
    <property type="project" value="InterPro"/>
</dbReference>
<dbReference type="InterPro" id="IPR036485">
    <property type="entry name" value="Glu_synth_asu_C_sf"/>
</dbReference>
<dbReference type="Gene3D" id="2.160.20.60">
    <property type="entry name" value="Glutamate synthase, alpha subunit, C-terminal domain"/>
    <property type="match status" value="1"/>
</dbReference>